<organism evidence="2 3">
    <name type="scientific">Pseudonocardia ammonioxydans</name>
    <dbReference type="NCBI Taxonomy" id="260086"/>
    <lineage>
        <taxon>Bacteria</taxon>
        <taxon>Bacillati</taxon>
        <taxon>Actinomycetota</taxon>
        <taxon>Actinomycetes</taxon>
        <taxon>Pseudonocardiales</taxon>
        <taxon>Pseudonocardiaceae</taxon>
        <taxon>Pseudonocardia</taxon>
    </lineage>
</organism>
<protein>
    <submittedName>
        <fullName evidence="2">NADPH-dependent FMN reductase</fullName>
    </submittedName>
</protein>
<dbReference type="SUPFAM" id="SSF52218">
    <property type="entry name" value="Flavoproteins"/>
    <property type="match status" value="1"/>
</dbReference>
<dbReference type="Pfam" id="PF03358">
    <property type="entry name" value="FMN_red"/>
    <property type="match status" value="1"/>
</dbReference>
<dbReference type="Proteomes" id="UP000199614">
    <property type="component" value="Unassembled WGS sequence"/>
</dbReference>
<dbReference type="GO" id="GO:0016491">
    <property type="term" value="F:oxidoreductase activity"/>
    <property type="evidence" value="ECO:0007669"/>
    <property type="project" value="InterPro"/>
</dbReference>
<dbReference type="OrthoDB" id="5736081at2"/>
<sequence length="162" mass="16481">MSERADGPPDRARLLIVHHTPSPATAELLAEVQAGAADPEITGVETVSRAALAATATDLLAADAVVLGTPANIGYMSGALKHFLDQVYYVCGDDTRGLPYGLWVHGGSDTSGATRAVTTIAEGMGWAAAAAPVEVTGSPDGRARAACRELGAVLAATVMPEQ</sequence>
<dbReference type="STRING" id="260086.SAMN05216207_100840"/>
<reference evidence="2 3" key="1">
    <citation type="submission" date="2016-10" db="EMBL/GenBank/DDBJ databases">
        <authorList>
            <person name="de Groot N.N."/>
        </authorList>
    </citation>
    <scope>NUCLEOTIDE SEQUENCE [LARGE SCALE GENOMIC DNA]</scope>
    <source>
        <strain evidence="2 3">CGMCC 4.1877</strain>
    </source>
</reference>
<dbReference type="AlphaFoldDB" id="A0A1I4WCM5"/>
<evidence type="ECO:0000313" key="2">
    <source>
        <dbReference type="EMBL" id="SFN11010.1"/>
    </source>
</evidence>
<name>A0A1I4WCM5_PSUAM</name>
<evidence type="ECO:0000313" key="3">
    <source>
        <dbReference type="Proteomes" id="UP000199614"/>
    </source>
</evidence>
<dbReference type="RefSeq" id="WP_093340653.1">
    <property type="nucleotide sequence ID" value="NZ_FOUY01000008.1"/>
</dbReference>
<evidence type="ECO:0000259" key="1">
    <source>
        <dbReference type="Pfam" id="PF03358"/>
    </source>
</evidence>
<dbReference type="InterPro" id="IPR005025">
    <property type="entry name" value="FMN_Rdtase-like_dom"/>
</dbReference>
<proteinExistence type="predicted"/>
<dbReference type="EMBL" id="FOUY01000008">
    <property type="protein sequence ID" value="SFN11010.1"/>
    <property type="molecule type" value="Genomic_DNA"/>
</dbReference>
<accession>A0A1I4WCM5</accession>
<dbReference type="Gene3D" id="3.40.50.360">
    <property type="match status" value="1"/>
</dbReference>
<keyword evidence="3" id="KW-1185">Reference proteome</keyword>
<gene>
    <name evidence="2" type="ORF">SAMN05216207_100840</name>
</gene>
<dbReference type="InterPro" id="IPR029039">
    <property type="entry name" value="Flavoprotein-like_sf"/>
</dbReference>
<feature type="domain" description="NADPH-dependent FMN reductase-like" evidence="1">
    <location>
        <begin position="48"/>
        <end position="113"/>
    </location>
</feature>